<dbReference type="InterPro" id="IPR038763">
    <property type="entry name" value="DHH_sf"/>
</dbReference>
<dbReference type="STRING" id="1410383.TGUWTKB_5560"/>
<dbReference type="GO" id="GO:0003676">
    <property type="term" value="F:nucleic acid binding"/>
    <property type="evidence" value="ECO:0007669"/>
    <property type="project" value="InterPro"/>
</dbReference>
<reference evidence="11" key="1">
    <citation type="submission" date="2013-11" db="EMBL/GenBank/DDBJ databases">
        <title>Symbiont-containing voluminous jelly as an extraordinary maternal gift for overwintering insect nymphs.</title>
        <authorList>
            <person name="Kaiwa N."/>
            <person name="Hosokawa T."/>
            <person name="Nikoh N."/>
            <person name="Meng X.Y."/>
            <person name="Tanahashi M."/>
            <person name="Moriyama M."/>
            <person name="Maeda T."/>
            <person name="Yamaguchi K."/>
            <person name="Shigenobu S."/>
            <person name="Ito M."/>
            <person name="Fukatsu T."/>
        </authorList>
    </citation>
    <scope>NUCLEOTIDE SEQUENCE [LARGE SCALE GENOMIC DNA]</scope>
    <source>
        <strain evidence="11">UwTKB</strain>
    </source>
</reference>
<organism evidence="10 11">
    <name type="scientific">Candidatus Tachikawaea gelatinosa</name>
    <dbReference type="NCBI Taxonomy" id="1410383"/>
    <lineage>
        <taxon>Bacteria</taxon>
        <taxon>Pseudomonadati</taxon>
        <taxon>Pseudomonadota</taxon>
        <taxon>Gammaproteobacteria</taxon>
        <taxon>Enterobacterales</taxon>
        <taxon>Enterobacteriaceae</taxon>
        <taxon>Candidatus Tachikawaea</taxon>
    </lineage>
</organism>
<evidence type="ECO:0000256" key="6">
    <source>
        <dbReference type="SAM" id="Phobius"/>
    </source>
</evidence>
<evidence type="ECO:0000256" key="1">
    <source>
        <dbReference type="ARBA" id="ARBA00005915"/>
    </source>
</evidence>
<dbReference type="PANTHER" id="PTHR30255:SF2">
    <property type="entry name" value="SINGLE-STRANDED-DNA-SPECIFIC EXONUCLEASE RECJ"/>
    <property type="match status" value="1"/>
</dbReference>
<dbReference type="KEGG" id="sbw:TGUWTKB_5560"/>
<protein>
    <recommendedName>
        <fullName evidence="2">Single-stranded-DNA-specific exonuclease RecJ</fullName>
    </recommendedName>
</protein>
<dbReference type="GO" id="GO:0006310">
    <property type="term" value="P:DNA recombination"/>
    <property type="evidence" value="ECO:0007669"/>
    <property type="project" value="InterPro"/>
</dbReference>
<gene>
    <name evidence="10" type="primary">recJ</name>
    <name evidence="10" type="ORF">TGUWTKB_5560</name>
</gene>
<dbReference type="InterPro" id="IPR041122">
    <property type="entry name" value="RecJ_OB"/>
</dbReference>
<dbReference type="InterPro" id="IPR051673">
    <property type="entry name" value="SSDNA_exonuclease_RecJ"/>
</dbReference>
<dbReference type="InterPro" id="IPR003156">
    <property type="entry name" value="DHHA1_dom"/>
</dbReference>
<keyword evidence="5 10" id="KW-0269">Exonuclease</keyword>
<dbReference type="GO" id="GO:0006281">
    <property type="term" value="P:DNA repair"/>
    <property type="evidence" value="ECO:0007669"/>
    <property type="project" value="InterPro"/>
</dbReference>
<feature type="domain" description="DDH" evidence="7">
    <location>
        <begin position="78"/>
        <end position="238"/>
    </location>
</feature>
<name>A0A090AR03_9ENTR</name>
<dbReference type="Gene3D" id="3.90.1640.30">
    <property type="match status" value="1"/>
</dbReference>
<dbReference type="Pfam" id="PF02272">
    <property type="entry name" value="DHHA1"/>
    <property type="match status" value="1"/>
</dbReference>
<evidence type="ECO:0000256" key="3">
    <source>
        <dbReference type="ARBA" id="ARBA00022722"/>
    </source>
</evidence>
<keyword evidence="3" id="KW-0540">Nuclease</keyword>
<keyword evidence="11" id="KW-1185">Reference proteome</keyword>
<evidence type="ECO:0000256" key="2">
    <source>
        <dbReference type="ARBA" id="ARBA00019841"/>
    </source>
</evidence>
<dbReference type="NCBIfam" id="TIGR00644">
    <property type="entry name" value="recJ"/>
    <property type="match status" value="1"/>
</dbReference>
<comment type="similarity">
    <text evidence="1">Belongs to the RecJ family.</text>
</comment>
<keyword evidence="4" id="KW-0378">Hydrolase</keyword>
<feature type="domain" description="RecJ OB" evidence="9">
    <location>
        <begin position="475"/>
        <end position="578"/>
    </location>
</feature>
<dbReference type="Pfam" id="PF01368">
    <property type="entry name" value="DHH"/>
    <property type="match status" value="1"/>
</dbReference>
<accession>A0A090AR03</accession>
<dbReference type="FunFam" id="3.90.1640.30:FF:000001">
    <property type="entry name" value="Single-stranded-DNA-specific exonuclease RecJ"/>
    <property type="match status" value="1"/>
</dbReference>
<dbReference type="AlphaFoldDB" id="A0A090AR03"/>
<dbReference type="HOGENOM" id="CLU_009736_5_1_6"/>
<proteinExistence type="inferred from homology"/>
<dbReference type="GO" id="GO:0008409">
    <property type="term" value="F:5'-3' exonuclease activity"/>
    <property type="evidence" value="ECO:0007669"/>
    <property type="project" value="InterPro"/>
</dbReference>
<evidence type="ECO:0000259" key="7">
    <source>
        <dbReference type="Pfam" id="PF01368"/>
    </source>
</evidence>
<evidence type="ECO:0000259" key="9">
    <source>
        <dbReference type="Pfam" id="PF17768"/>
    </source>
</evidence>
<feature type="domain" description="DHHA1" evidence="8">
    <location>
        <begin position="362"/>
        <end position="461"/>
    </location>
</feature>
<reference evidence="10 11" key="2">
    <citation type="journal article" date="2014" name="Curr. Biol.">
        <title>Symbiont-Supplemented Maternal Investment Underpinning Host's Ecological Adaptation.</title>
        <authorList>
            <person name="Kaiwa N."/>
            <person name="Hosokawa T."/>
            <person name="Nikoh N."/>
            <person name="Tanahashi M."/>
            <person name="Moriyama M."/>
            <person name="Meng X.Y."/>
            <person name="Maeda T."/>
            <person name="Yamaguchi K."/>
            <person name="Shigenobu S."/>
            <person name="Ito M."/>
            <person name="Fukatsu T."/>
        </authorList>
    </citation>
    <scope>NUCLEOTIDE SEQUENCE [LARGE SCALE GENOMIC DNA]</scope>
    <source>
        <strain evidence="10 11">UwTKB</strain>
    </source>
</reference>
<evidence type="ECO:0000313" key="10">
    <source>
        <dbReference type="EMBL" id="BAP58782.1"/>
    </source>
</evidence>
<evidence type="ECO:0000256" key="4">
    <source>
        <dbReference type="ARBA" id="ARBA00022801"/>
    </source>
</evidence>
<keyword evidence="6" id="KW-0812">Transmembrane</keyword>
<keyword evidence="6" id="KW-1133">Transmembrane helix</keyword>
<evidence type="ECO:0000313" key="11">
    <source>
        <dbReference type="Proteomes" id="UP000031627"/>
    </source>
</evidence>
<dbReference type="InterPro" id="IPR004610">
    <property type="entry name" value="RecJ"/>
</dbReference>
<evidence type="ECO:0000256" key="5">
    <source>
        <dbReference type="ARBA" id="ARBA00022839"/>
    </source>
</evidence>
<feature type="transmembrane region" description="Helical" evidence="6">
    <location>
        <begin position="194"/>
        <end position="211"/>
    </location>
</feature>
<sequence length="583" mass="66737">MTYNIFTKNFKLKRRHIKHDNHSLNEYPPLLRKIYLHRGIDTVNDLQKSLNHLLSYDHLNDVHKAVKILYDSIKKKKRITVVGDFDADGATSTALVVLAIQSMGSHNINYLIPSRLKDGYGLSPSIVKQAYEIGTDLILTVDNGISSYEGVKEANKYNIPVLITDHHLPGNELPPAKAIVNPNLKDSKFLSCNLAGVGVAFYLMIALRAYLQKKKWFEKNKLSIPNLANFLDLVAIGTIADMVPLDKNNRILVWQGLNRIRSGKCRLGIKVLLDITHCNLYDLVENDLSFVIGSRLNAAGRLDSMSTGISLLLSNNIENIYYLANKLNALNEKRKKIEKKMNNQVIFLLKKLFEKNQKNSPSILIFYENNWHQGVVGILASRLKERFHCPVITFAPVDKDILKGSARSISNVHIYHLFVRFNHLYPGIILNFGGHAMAAGLSIEKKNYEKFYKIFTEFIKNFFHENNIQDIIWSDGELDPIEYTLKTTQILRHAGPWGQNFPEPSFDGKFLLINQKLAGNRHLKLTLKPLNGNNFINGILFNVNTLFWPNNDIKKVEIVYKLYMNNFRGNRQMQLLIEEIWPL</sequence>
<dbReference type="SUPFAM" id="SSF64182">
    <property type="entry name" value="DHH phosphoesterases"/>
    <property type="match status" value="1"/>
</dbReference>
<evidence type="ECO:0000259" key="8">
    <source>
        <dbReference type="Pfam" id="PF02272"/>
    </source>
</evidence>
<dbReference type="EMBL" id="AP014521">
    <property type="protein sequence ID" value="BAP58782.1"/>
    <property type="molecule type" value="Genomic_DNA"/>
</dbReference>
<dbReference type="Pfam" id="PF17768">
    <property type="entry name" value="RecJ_OB"/>
    <property type="match status" value="1"/>
</dbReference>
<dbReference type="InterPro" id="IPR001667">
    <property type="entry name" value="DDH_dom"/>
</dbReference>
<dbReference type="PANTHER" id="PTHR30255">
    <property type="entry name" value="SINGLE-STRANDED-DNA-SPECIFIC EXONUCLEASE RECJ"/>
    <property type="match status" value="1"/>
</dbReference>
<dbReference type="Proteomes" id="UP000031627">
    <property type="component" value="Chromosome"/>
</dbReference>
<keyword evidence="6" id="KW-0472">Membrane</keyword>
<dbReference type="Gene3D" id="3.10.310.30">
    <property type="match status" value="1"/>
</dbReference>